<dbReference type="CDD" id="cd07103">
    <property type="entry name" value="ALDH_F5_SSADH_GabD"/>
    <property type="match status" value="1"/>
</dbReference>
<evidence type="ECO:0000256" key="4">
    <source>
        <dbReference type="RuleBase" id="RU003345"/>
    </source>
</evidence>
<dbReference type="GO" id="GO:0005829">
    <property type="term" value="C:cytosol"/>
    <property type="evidence" value="ECO:0007669"/>
    <property type="project" value="TreeGrafter"/>
</dbReference>
<dbReference type="Gene3D" id="3.40.605.10">
    <property type="entry name" value="Aldehyde Dehydrogenase, Chain A, domain 1"/>
    <property type="match status" value="1"/>
</dbReference>
<evidence type="ECO:0000259" key="5">
    <source>
        <dbReference type="Pfam" id="PF00171"/>
    </source>
</evidence>
<dbReference type="PROSITE" id="PS00687">
    <property type="entry name" value="ALDEHYDE_DEHYDR_GLU"/>
    <property type="match status" value="1"/>
</dbReference>
<feature type="active site" evidence="3">
    <location>
        <position position="269"/>
    </location>
</feature>
<dbReference type="InterPro" id="IPR016161">
    <property type="entry name" value="Ald_DH/histidinol_DH"/>
</dbReference>
<dbReference type="InterPro" id="IPR015590">
    <property type="entry name" value="Aldehyde_DH_dom"/>
</dbReference>
<comment type="similarity">
    <text evidence="1 4">Belongs to the aldehyde dehydrogenase family.</text>
</comment>
<comment type="caution">
    <text evidence="6">The sequence shown here is derived from an EMBL/GenBank/DDBJ whole genome shotgun (WGS) entry which is preliminary data.</text>
</comment>
<evidence type="ECO:0000313" key="7">
    <source>
        <dbReference type="Proteomes" id="UP000542353"/>
    </source>
</evidence>
<keyword evidence="7" id="KW-1185">Reference proteome</keyword>
<feature type="domain" description="Aldehyde dehydrogenase" evidence="5">
    <location>
        <begin position="42"/>
        <end position="492"/>
    </location>
</feature>
<dbReference type="Pfam" id="PF00171">
    <property type="entry name" value="Aldedh"/>
    <property type="match status" value="1"/>
</dbReference>
<dbReference type="AlphaFoldDB" id="A0A7W8DZB3"/>
<protein>
    <submittedName>
        <fullName evidence="6">Succinate-semialdehyde dehydrogenase/glutarate-semialdehyde dehydrogenase</fullName>
        <ecNumber evidence="6">1.2.1.16</ecNumber>
        <ecNumber evidence="6">1.2.1.20</ecNumber>
        <ecNumber evidence="6">1.2.1.79</ecNumber>
    </submittedName>
</protein>
<sequence length="497" mass="52847">MSTTAAARSGSTAPSLRDRLKNPSLLREACFIDGQWSGNPETVVTNPANDVELGRVPNMAAAEATEAVEAAQRAFPAWAKMTAKQRSNVMRKWFELIVANREDLALILTSEQGKPLSEALGEVDIGAAYVEFYAEEARRVYGETIPTQRADARLIAIKQPIGVCGAITPWNFPNSMITRKVSPALAAGCTVVLKPANETPFSALALAALAEQAGVPNGVFNIITGDAPAIGKVLCEHPAVRFVGFTGSTEVGKILYRQAAVGVKKLGLELGGNAPFIVFDDADVDAAVEGAMVSKYRNMGQTCVCANRLYVQDGVYDAFVEKLAAKVAAMKIGDGTEQGVTQGPLINLAAVEKTERHIADAVKNGATIVTGGKRHTLGGTFFEPTVLANVKPDALVAHEETFGPLAPVFRFSTEEEVIKLANNSPFGLASYFYARDLGRVWRVAEALEAGMVGVNSGLITTEVAPFGGVKESGLGREGSHHGMEEYVEIKYVMMAGI</sequence>
<dbReference type="EMBL" id="JACHIH010000013">
    <property type="protein sequence ID" value="MBB5047657.1"/>
    <property type="molecule type" value="Genomic_DNA"/>
</dbReference>
<reference evidence="6 7" key="1">
    <citation type="submission" date="2020-08" db="EMBL/GenBank/DDBJ databases">
        <title>Genomic Encyclopedia of Type Strains, Phase IV (KMG-IV): sequencing the most valuable type-strain genomes for metagenomic binning, comparative biology and taxonomic classification.</title>
        <authorList>
            <person name="Goeker M."/>
        </authorList>
    </citation>
    <scope>NUCLEOTIDE SEQUENCE [LARGE SCALE GENOMIC DNA]</scope>
    <source>
        <strain evidence="6 7">DSM 12706</strain>
    </source>
</reference>
<dbReference type="SUPFAM" id="SSF53720">
    <property type="entry name" value="ALDH-like"/>
    <property type="match status" value="1"/>
</dbReference>
<dbReference type="PROSITE" id="PS00070">
    <property type="entry name" value="ALDEHYDE_DEHYDR_CYS"/>
    <property type="match status" value="1"/>
</dbReference>
<dbReference type="EC" id="1.2.1.20" evidence="6"/>
<dbReference type="NCBIfam" id="TIGR01780">
    <property type="entry name" value="SSADH"/>
    <property type="match status" value="1"/>
</dbReference>
<dbReference type="InterPro" id="IPR010102">
    <property type="entry name" value="Succ_semiAld_DH"/>
</dbReference>
<accession>A0A7W8DZB3</accession>
<name>A0A7W8DZB3_9BRAD</name>
<dbReference type="InterPro" id="IPR016162">
    <property type="entry name" value="Ald_DH_N"/>
</dbReference>
<evidence type="ECO:0000256" key="1">
    <source>
        <dbReference type="ARBA" id="ARBA00009986"/>
    </source>
</evidence>
<dbReference type="GO" id="GO:0036243">
    <property type="term" value="F:succinate-semialdehyde dehydrogenase (NADP+) activity"/>
    <property type="evidence" value="ECO:0007669"/>
    <property type="project" value="UniProtKB-EC"/>
</dbReference>
<dbReference type="PANTHER" id="PTHR43353:SF5">
    <property type="entry name" value="SUCCINATE-SEMIALDEHYDE DEHYDROGENASE, MITOCHONDRIAL"/>
    <property type="match status" value="1"/>
</dbReference>
<proteinExistence type="inferred from homology"/>
<dbReference type="InterPro" id="IPR029510">
    <property type="entry name" value="Ald_DH_CS_GLU"/>
</dbReference>
<dbReference type="InterPro" id="IPR050740">
    <property type="entry name" value="Aldehyde_DH_Superfamily"/>
</dbReference>
<dbReference type="GO" id="GO:0009450">
    <property type="term" value="P:gamma-aminobutyric acid catabolic process"/>
    <property type="evidence" value="ECO:0007669"/>
    <property type="project" value="InterPro"/>
</dbReference>
<dbReference type="Gene3D" id="3.40.309.10">
    <property type="entry name" value="Aldehyde Dehydrogenase, Chain A, domain 2"/>
    <property type="match status" value="1"/>
</dbReference>
<gene>
    <name evidence="6" type="ORF">HNR60_002414</name>
</gene>
<organism evidence="6 7">
    <name type="scientific">Rhodopseudomonas rhenobacensis</name>
    <dbReference type="NCBI Taxonomy" id="87461"/>
    <lineage>
        <taxon>Bacteria</taxon>
        <taxon>Pseudomonadati</taxon>
        <taxon>Pseudomonadota</taxon>
        <taxon>Alphaproteobacteria</taxon>
        <taxon>Hyphomicrobiales</taxon>
        <taxon>Nitrobacteraceae</taxon>
        <taxon>Rhodopseudomonas</taxon>
    </lineage>
</organism>
<evidence type="ECO:0000256" key="2">
    <source>
        <dbReference type="ARBA" id="ARBA00023002"/>
    </source>
</evidence>
<keyword evidence="2 4" id="KW-0560">Oxidoreductase</keyword>
<dbReference type="PANTHER" id="PTHR43353">
    <property type="entry name" value="SUCCINATE-SEMIALDEHYDE DEHYDROGENASE, MITOCHONDRIAL"/>
    <property type="match status" value="1"/>
</dbReference>
<dbReference type="GO" id="GO:0102810">
    <property type="term" value="F:glutarate-semialdehyde dehydrogenase (NADP+) activity"/>
    <property type="evidence" value="ECO:0007669"/>
    <property type="project" value="UniProtKB-EC"/>
</dbReference>
<dbReference type="Proteomes" id="UP000542353">
    <property type="component" value="Unassembled WGS sequence"/>
</dbReference>
<dbReference type="RefSeq" id="WP_184257704.1">
    <property type="nucleotide sequence ID" value="NZ_JACHIH010000013.1"/>
</dbReference>
<dbReference type="GO" id="GO:0004777">
    <property type="term" value="F:succinate-semialdehyde dehydrogenase (NAD+) activity"/>
    <property type="evidence" value="ECO:0007669"/>
    <property type="project" value="TreeGrafter"/>
</dbReference>
<dbReference type="EC" id="1.2.1.16" evidence="6"/>
<dbReference type="InterPro" id="IPR016160">
    <property type="entry name" value="Ald_DH_CS_CYS"/>
</dbReference>
<evidence type="ECO:0000313" key="6">
    <source>
        <dbReference type="EMBL" id="MBB5047657.1"/>
    </source>
</evidence>
<evidence type="ECO:0000256" key="3">
    <source>
        <dbReference type="PROSITE-ProRule" id="PRU10007"/>
    </source>
</evidence>
<dbReference type="InterPro" id="IPR016163">
    <property type="entry name" value="Ald_DH_C"/>
</dbReference>
<dbReference type="FunFam" id="3.40.309.10:FF:000004">
    <property type="entry name" value="Succinate-semialdehyde dehydrogenase I"/>
    <property type="match status" value="1"/>
</dbReference>
<dbReference type="FunFam" id="3.40.605.10:FF:000005">
    <property type="entry name" value="Succinate-semialdehyde dehydrogenase I"/>
    <property type="match status" value="1"/>
</dbReference>
<dbReference type="EC" id="1.2.1.79" evidence="6"/>